<dbReference type="EMBL" id="LQOX01000068">
    <property type="protein sequence ID" value="ORV73349.1"/>
    <property type="molecule type" value="Genomic_DNA"/>
</dbReference>
<name>A0A1X1VWH5_MYCGS</name>
<keyword evidence="2" id="KW-1185">Reference proteome</keyword>
<evidence type="ECO:0000313" key="1">
    <source>
        <dbReference type="EMBL" id="ORV73349.1"/>
    </source>
</evidence>
<comment type="caution">
    <text evidence="1">The sequence shown here is derived from an EMBL/GenBank/DDBJ whole genome shotgun (WGS) entry which is preliminary data.</text>
</comment>
<proteinExistence type="predicted"/>
<evidence type="ECO:0000313" key="2">
    <source>
        <dbReference type="Proteomes" id="UP000193738"/>
    </source>
</evidence>
<dbReference type="Proteomes" id="UP000193738">
    <property type="component" value="Unassembled WGS sequence"/>
</dbReference>
<dbReference type="AlphaFoldDB" id="A0A1X1VWH5"/>
<protein>
    <submittedName>
        <fullName evidence="1">Uncharacterized protein</fullName>
    </submittedName>
</protein>
<dbReference type="STRING" id="1777.AWC07_02285"/>
<sequence length="64" mass="7440">MHSSDHLAVESATSRMRLISRDAGSTRLADGALRVRQQRYFDDDLMINWRTETVQQRMLTSTRT</sequence>
<reference evidence="1 2" key="1">
    <citation type="submission" date="2016-01" db="EMBL/GenBank/DDBJ databases">
        <title>The new phylogeny of the genus Mycobacterium.</title>
        <authorList>
            <person name="Tarcisio F."/>
            <person name="Conor M."/>
            <person name="Antonella G."/>
            <person name="Elisabetta G."/>
            <person name="Giulia F.S."/>
            <person name="Sara T."/>
            <person name="Anna F."/>
            <person name="Clotilde B."/>
            <person name="Roberto B."/>
            <person name="Veronica D.S."/>
            <person name="Fabio R."/>
            <person name="Monica P."/>
            <person name="Olivier J."/>
            <person name="Enrico T."/>
            <person name="Nicola S."/>
        </authorList>
    </citation>
    <scope>NUCLEOTIDE SEQUENCE [LARGE SCALE GENOMIC DNA]</scope>
    <source>
        <strain evidence="1 2">DSM 43505</strain>
    </source>
</reference>
<gene>
    <name evidence="1" type="ORF">AWC07_02285</name>
</gene>
<accession>A0A1X1VWH5</accession>
<organism evidence="1 2">
    <name type="scientific">Mycobacterium gastri</name>
    <dbReference type="NCBI Taxonomy" id="1777"/>
    <lineage>
        <taxon>Bacteria</taxon>
        <taxon>Bacillati</taxon>
        <taxon>Actinomycetota</taxon>
        <taxon>Actinomycetes</taxon>
        <taxon>Mycobacteriales</taxon>
        <taxon>Mycobacteriaceae</taxon>
        <taxon>Mycobacterium</taxon>
    </lineage>
</organism>